<accession>D8JBK0</accession>
<evidence type="ECO:0000313" key="4">
    <source>
        <dbReference type="Proteomes" id="UP000000390"/>
    </source>
</evidence>
<feature type="transmembrane region" description="Helical" evidence="1">
    <location>
        <begin position="25"/>
        <end position="44"/>
    </location>
</feature>
<evidence type="ECO:0000256" key="1">
    <source>
        <dbReference type="SAM" id="Phobius"/>
    </source>
</evidence>
<dbReference type="Proteomes" id="UP000011645">
    <property type="component" value="Unassembled WGS sequence"/>
</dbReference>
<dbReference type="Proteomes" id="UP000000390">
    <property type="component" value="Plasmid 1"/>
</dbReference>
<dbReference type="PANTHER" id="PTHR39087:SF2">
    <property type="entry name" value="UPF0104 MEMBRANE PROTEIN MJ1595"/>
    <property type="match status" value="1"/>
</dbReference>
<dbReference type="AlphaFoldDB" id="D8JBK0"/>
<dbReference type="GO" id="GO:0005886">
    <property type="term" value="C:plasma membrane"/>
    <property type="evidence" value="ECO:0007669"/>
    <property type="project" value="UniProtKB-SubCell"/>
</dbReference>
<feature type="transmembrane region" description="Helical" evidence="1">
    <location>
        <begin position="185"/>
        <end position="209"/>
    </location>
</feature>
<dbReference type="PANTHER" id="PTHR39087">
    <property type="entry name" value="UPF0104 MEMBRANE PROTEIN MJ1595"/>
    <property type="match status" value="1"/>
</dbReference>
<feature type="transmembrane region" description="Helical" evidence="1">
    <location>
        <begin position="117"/>
        <end position="136"/>
    </location>
</feature>
<dbReference type="KEGG" id="hje:HacjB3_16506"/>
<feature type="transmembrane region" description="Helical" evidence="1">
    <location>
        <begin position="79"/>
        <end position="97"/>
    </location>
</feature>
<evidence type="ECO:0000313" key="2">
    <source>
        <dbReference type="EMBL" id="ADJ16653.1"/>
    </source>
</evidence>
<organism evidence="2 4">
    <name type="scientific">Halalkalicoccus jeotgali (strain DSM 18796 / CECT 7217 / JCM 14584 / KCTC 4019 / B3)</name>
    <dbReference type="NCBI Taxonomy" id="795797"/>
    <lineage>
        <taxon>Archaea</taxon>
        <taxon>Methanobacteriati</taxon>
        <taxon>Methanobacteriota</taxon>
        <taxon>Stenosarchaea group</taxon>
        <taxon>Halobacteria</taxon>
        <taxon>Halobacteriales</taxon>
        <taxon>Halococcaceae</taxon>
        <taxon>Halalkalicoccus</taxon>
    </lineage>
</organism>
<keyword evidence="5" id="KW-1185">Reference proteome</keyword>
<dbReference type="EMBL" id="CP002063">
    <property type="protein sequence ID" value="ADJ16653.1"/>
    <property type="molecule type" value="Genomic_DNA"/>
</dbReference>
<protein>
    <recommendedName>
        <fullName evidence="6">Flippase-like domain-containing protein</fullName>
    </recommendedName>
</protein>
<name>D8JBK0_HALJB</name>
<feature type="transmembrane region" description="Helical" evidence="1">
    <location>
        <begin position="50"/>
        <end position="72"/>
    </location>
</feature>
<geneLocation type="plasmid" evidence="2 4">
    <name>1</name>
</geneLocation>
<keyword evidence="2" id="KW-0614">Plasmid</keyword>
<evidence type="ECO:0000313" key="3">
    <source>
        <dbReference type="EMBL" id="ELY39083.1"/>
    </source>
</evidence>
<sequence length="238" mass="24972">MARFYSVATDTGYSEALGVRSTAKYVKASVQITFSAMLGLFMLVGSPDAAPILFTFGLSIAGLALFGGVILYTREYLSSGLVVVLTPLVTWISRLYRDSPHDQAFVSNGVDRYWQRIVGFQETPGLLALIAVGGLIEQVLTTAALWVALAGLGTNTAFLPILIIIPLPQIASVVPIPGSLGAYDLLLGGALVVVTGVPTTVATAAVLVVRTLSLPFSGVAGGICVAYLRGWRPRGQSN</sequence>
<keyword evidence="1" id="KW-0472">Membrane</keyword>
<feature type="transmembrane region" description="Helical" evidence="1">
    <location>
        <begin position="143"/>
        <end position="165"/>
    </location>
</feature>
<reference evidence="2 4" key="1">
    <citation type="journal article" date="2010" name="J. Bacteriol.">
        <title>Complete genome sequence of Halalkalicoccus jeotgali B3(T), an extremely halophilic archaeon.</title>
        <authorList>
            <person name="Roh S.W."/>
            <person name="Nam Y.D."/>
            <person name="Nam S.H."/>
            <person name="Choi S.H."/>
            <person name="Park H.S."/>
            <person name="Bae J.W."/>
        </authorList>
    </citation>
    <scope>NUCLEOTIDE SEQUENCE [LARGE SCALE GENOMIC DNA]</scope>
    <source>
        <strain evidence="2">B3</strain>
        <strain evidence="4">DSM 18796 / CECT 7217 / JCM 14584 / KCTC 4019 / B3</strain>
        <plasmid evidence="4">1</plasmid>
    </source>
</reference>
<reference evidence="3 5" key="2">
    <citation type="journal article" date="2014" name="PLoS Genet.">
        <title>Phylogenetically driven sequencing of extremely halophilic archaea reveals strategies for static and dynamic osmo-response.</title>
        <authorList>
            <person name="Becker E.A."/>
            <person name="Seitzer P.M."/>
            <person name="Tritt A."/>
            <person name="Larsen D."/>
            <person name="Krusor M."/>
            <person name="Yao A.I."/>
            <person name="Wu D."/>
            <person name="Madern D."/>
            <person name="Eisen J.A."/>
            <person name="Darling A.E."/>
            <person name="Facciotti M.T."/>
        </authorList>
    </citation>
    <scope>NUCLEOTIDE SEQUENCE [LARGE SCALE GENOMIC DNA]</scope>
    <source>
        <strain evidence="3">B3</strain>
        <strain evidence="5">DSM 18796 / CECT 7217 / JCM 14584 / KCTC 4019 / B3</strain>
    </source>
</reference>
<dbReference type="HOGENOM" id="CLU_071986_0_0_2"/>
<dbReference type="eggNOG" id="arCOG00899">
    <property type="taxonomic scope" value="Archaea"/>
</dbReference>
<proteinExistence type="predicted"/>
<evidence type="ECO:0008006" key="6">
    <source>
        <dbReference type="Google" id="ProtNLM"/>
    </source>
</evidence>
<dbReference type="EMBL" id="AOHV01000016">
    <property type="protein sequence ID" value="ELY39083.1"/>
    <property type="molecule type" value="Genomic_DNA"/>
</dbReference>
<gene>
    <name evidence="2" type="ordered locus">HacjB3_16506</name>
    <name evidence="3" type="ORF">C497_06224</name>
</gene>
<keyword evidence="1" id="KW-0812">Transmembrane</keyword>
<evidence type="ECO:0000313" key="5">
    <source>
        <dbReference type="Proteomes" id="UP000011645"/>
    </source>
</evidence>
<keyword evidence="1" id="KW-1133">Transmembrane helix</keyword>